<dbReference type="HAMAP" id="MF_00377">
    <property type="entry name" value="DnaA_bact"/>
    <property type="match status" value="1"/>
</dbReference>
<dbReference type="SUPFAM" id="SSF52540">
    <property type="entry name" value="P-loop containing nucleoside triphosphate hydrolases"/>
    <property type="match status" value="1"/>
</dbReference>
<dbReference type="SMART" id="SM00382">
    <property type="entry name" value="AAA"/>
    <property type="match status" value="1"/>
</dbReference>
<dbReference type="GO" id="GO:0005886">
    <property type="term" value="C:plasma membrane"/>
    <property type="evidence" value="ECO:0007669"/>
    <property type="project" value="TreeGrafter"/>
</dbReference>
<evidence type="ECO:0000256" key="4">
    <source>
        <dbReference type="ARBA" id="ARBA00022741"/>
    </source>
</evidence>
<dbReference type="CDD" id="cd00009">
    <property type="entry name" value="AAA"/>
    <property type="match status" value="1"/>
</dbReference>
<keyword evidence="3 8" id="KW-0235">DNA replication</keyword>
<keyword evidence="5 8" id="KW-0067">ATP-binding</keyword>
<dbReference type="GO" id="GO:0008289">
    <property type="term" value="F:lipid binding"/>
    <property type="evidence" value="ECO:0007669"/>
    <property type="project" value="UniProtKB-KW"/>
</dbReference>
<accession>A0A7C3C228</accession>
<dbReference type="InterPro" id="IPR013159">
    <property type="entry name" value="DnaA_C"/>
</dbReference>
<feature type="domain" description="Chromosomal replication initiator DnaA C-terminal" evidence="14">
    <location>
        <begin position="429"/>
        <end position="498"/>
    </location>
</feature>
<dbReference type="InterPro" id="IPR018312">
    <property type="entry name" value="Chromosome_initiator_DnaA_CS"/>
</dbReference>
<keyword evidence="7 8" id="KW-0238">DNA-binding</keyword>
<comment type="subunit">
    <text evidence="8">Oligomerizes as a right-handed, spiral filament on DNA at oriC.</text>
</comment>
<dbReference type="GO" id="GO:0005524">
    <property type="term" value="F:ATP binding"/>
    <property type="evidence" value="ECO:0007669"/>
    <property type="project" value="UniProtKB-UniRule"/>
</dbReference>
<dbReference type="Pfam" id="PF00308">
    <property type="entry name" value="Bac_DnaA"/>
    <property type="match status" value="1"/>
</dbReference>
<dbReference type="Gene3D" id="3.40.50.300">
    <property type="entry name" value="P-loop containing nucleotide triphosphate hydrolases"/>
    <property type="match status" value="1"/>
</dbReference>
<feature type="compositionally biased region" description="Low complexity" evidence="12">
    <location>
        <begin position="165"/>
        <end position="175"/>
    </location>
</feature>
<dbReference type="SUPFAM" id="SSF48295">
    <property type="entry name" value="TrpR-like"/>
    <property type="match status" value="1"/>
</dbReference>
<evidence type="ECO:0000256" key="9">
    <source>
        <dbReference type="NCBIfam" id="TIGR00362"/>
    </source>
</evidence>
<feature type="compositionally biased region" description="Basic and acidic residues" evidence="12">
    <location>
        <begin position="1"/>
        <end position="18"/>
    </location>
</feature>
<evidence type="ECO:0000256" key="12">
    <source>
        <dbReference type="SAM" id="MobiDB-lite"/>
    </source>
</evidence>
<feature type="domain" description="AAA+ ATPase" evidence="13">
    <location>
        <begin position="209"/>
        <end position="364"/>
    </location>
</feature>
<evidence type="ECO:0000256" key="5">
    <source>
        <dbReference type="ARBA" id="ARBA00022840"/>
    </source>
</evidence>
<evidence type="ECO:0000256" key="3">
    <source>
        <dbReference type="ARBA" id="ARBA00022705"/>
    </source>
</evidence>
<dbReference type="InterPro" id="IPR024633">
    <property type="entry name" value="DnaA_N_dom"/>
</dbReference>
<dbReference type="Gene3D" id="1.10.1750.10">
    <property type="match status" value="1"/>
</dbReference>
<dbReference type="InterPro" id="IPR010921">
    <property type="entry name" value="Trp_repressor/repl_initiator"/>
</dbReference>
<feature type="region of interest" description="Domain I, interacts with DnaA modulators" evidence="8">
    <location>
        <begin position="1"/>
        <end position="143"/>
    </location>
</feature>
<dbReference type="InterPro" id="IPR001957">
    <property type="entry name" value="Chromosome_initiator_DnaA"/>
</dbReference>
<dbReference type="PRINTS" id="PR00051">
    <property type="entry name" value="DNAA"/>
</dbReference>
<dbReference type="Proteomes" id="UP000886042">
    <property type="component" value="Unassembled WGS sequence"/>
</dbReference>
<dbReference type="InterPro" id="IPR020591">
    <property type="entry name" value="Chromosome_initiator_DnaA-like"/>
</dbReference>
<dbReference type="GO" id="GO:0006275">
    <property type="term" value="P:regulation of DNA replication"/>
    <property type="evidence" value="ECO:0007669"/>
    <property type="project" value="UniProtKB-UniRule"/>
</dbReference>
<evidence type="ECO:0000313" key="15">
    <source>
        <dbReference type="EMBL" id="HFB55562.1"/>
    </source>
</evidence>
<dbReference type="NCBIfam" id="TIGR00362">
    <property type="entry name" value="DnaA"/>
    <property type="match status" value="1"/>
</dbReference>
<keyword evidence="6 8" id="KW-0446">Lipid-binding</keyword>
<sequence length="522" mass="58462">MSDWRNMSDEGSKKDTPHSSHNHTRKDHAISDTVGDDTRVDEATVLDIPTLWAHIEQELKNTLGHRVHKSWTGQLSLASYDEKSVLLATSSRFISGRIEARYGELVKTLWAKYDHRDVTFGVLSQNGTRPPTHTTKSSYTESTPASVSRPRNLAAPSVTTSTHFTPPQQAQTPTTDTKDRFSFENFIVGPSNEFAFAAARRVATSRECPYNPIVIHGPNGMGKTHLLHALQKAALDIDPTRRVKLISAENFVSSFVQSVRAQGRSEIDAFKANLRDVDVLIIDDAHFIADKPGSQEELLHTLISLVDDGKQILLATDRHPHTIKKASERLKSYLCGGLLCPIDAADFELRSRILDGLIERRRANGHPALHMPQNARDHLAARINATPRDLEGAFNQIIARLEFLGIELTLESVQEALAHSRYMGNTTPSVDKIQRVTTKEFGISMDEILSKRRSRAIARPRQVAMYLCKTLTKRSLPDIGRRFGGRDHTTVMHAIKRIEQLREQDKTLHAHIENIVDTLKSS</sequence>
<feature type="compositionally biased region" description="Polar residues" evidence="12">
    <location>
        <begin position="124"/>
        <end position="146"/>
    </location>
</feature>
<name>A0A7C3C228_9PROT</name>
<evidence type="ECO:0000259" key="14">
    <source>
        <dbReference type="SMART" id="SM00760"/>
    </source>
</evidence>
<gene>
    <name evidence="8 15" type="primary">dnaA</name>
    <name evidence="15" type="ORF">ENJ46_06515</name>
</gene>
<dbReference type="Gene3D" id="3.30.300.180">
    <property type="match status" value="1"/>
</dbReference>
<protein>
    <recommendedName>
        <fullName evidence="8 9">Chromosomal replication initiator protein DnaA</fullName>
    </recommendedName>
</protein>
<dbReference type="InterPro" id="IPR027417">
    <property type="entry name" value="P-loop_NTPase"/>
</dbReference>
<dbReference type="EMBL" id="DRMN01000418">
    <property type="protein sequence ID" value="HFB55562.1"/>
    <property type="molecule type" value="Genomic_DNA"/>
</dbReference>
<dbReference type="Gene3D" id="1.10.8.60">
    <property type="match status" value="1"/>
</dbReference>
<dbReference type="GO" id="GO:0005737">
    <property type="term" value="C:cytoplasm"/>
    <property type="evidence" value="ECO:0007669"/>
    <property type="project" value="UniProtKB-SubCell"/>
</dbReference>
<dbReference type="Pfam" id="PF08299">
    <property type="entry name" value="Bac_DnaA_C"/>
    <property type="match status" value="1"/>
</dbReference>
<evidence type="ECO:0000313" key="16">
    <source>
        <dbReference type="Proteomes" id="UP000886042"/>
    </source>
</evidence>
<dbReference type="GO" id="GO:0006270">
    <property type="term" value="P:DNA replication initiation"/>
    <property type="evidence" value="ECO:0007669"/>
    <property type="project" value="UniProtKB-UniRule"/>
</dbReference>
<feature type="binding site" evidence="8">
    <location>
        <position position="220"/>
    </location>
    <ligand>
        <name>ATP</name>
        <dbReference type="ChEBI" id="CHEBI:30616"/>
    </ligand>
</feature>
<evidence type="ECO:0000256" key="1">
    <source>
        <dbReference type="ARBA" id="ARBA00006583"/>
    </source>
</evidence>
<comment type="caution">
    <text evidence="8">Lacks conserved residue(s) required for the propagation of feature annotation.</text>
</comment>
<dbReference type="PANTHER" id="PTHR30050:SF2">
    <property type="entry name" value="CHROMOSOMAL REPLICATION INITIATOR PROTEIN DNAA"/>
    <property type="match status" value="1"/>
</dbReference>
<dbReference type="AlphaFoldDB" id="A0A7C3C228"/>
<evidence type="ECO:0000256" key="10">
    <source>
        <dbReference type="RuleBase" id="RU000577"/>
    </source>
</evidence>
<feature type="binding site" evidence="8">
    <location>
        <position position="224"/>
    </location>
    <ligand>
        <name>ATP</name>
        <dbReference type="ChEBI" id="CHEBI:30616"/>
    </ligand>
</feature>
<keyword evidence="4 8" id="KW-0547">Nucleotide-binding</keyword>
<reference evidence="15" key="1">
    <citation type="journal article" date="2020" name="mSystems">
        <title>Genome- and Community-Level Interaction Insights into Carbon Utilization and Element Cycling Functions of Hydrothermarchaeota in Hydrothermal Sediment.</title>
        <authorList>
            <person name="Zhou Z."/>
            <person name="Liu Y."/>
            <person name="Xu W."/>
            <person name="Pan J."/>
            <person name="Luo Z.H."/>
            <person name="Li M."/>
        </authorList>
    </citation>
    <scope>NUCLEOTIDE SEQUENCE [LARGE SCALE GENOMIC DNA]</scope>
    <source>
        <strain evidence="15">HyVt-489</strain>
    </source>
</reference>
<dbReference type="InterPro" id="IPR038454">
    <property type="entry name" value="DnaA_N_sf"/>
</dbReference>
<evidence type="ECO:0000259" key="13">
    <source>
        <dbReference type="SMART" id="SM00382"/>
    </source>
</evidence>
<comment type="subcellular location">
    <subcellularLocation>
        <location evidence="8">Cytoplasm</location>
    </subcellularLocation>
</comment>
<proteinExistence type="inferred from homology"/>
<dbReference type="PROSITE" id="PS01008">
    <property type="entry name" value="DNAA"/>
    <property type="match status" value="1"/>
</dbReference>
<dbReference type="SMART" id="SM00760">
    <property type="entry name" value="Bac_DnaA_C"/>
    <property type="match status" value="1"/>
</dbReference>
<feature type="region of interest" description="Disordered" evidence="12">
    <location>
        <begin position="124"/>
        <end position="176"/>
    </location>
</feature>
<feature type="region of interest" description="Domain IV, binds dsDNA" evidence="8">
    <location>
        <begin position="402"/>
        <end position="522"/>
    </location>
</feature>
<evidence type="ECO:0000256" key="7">
    <source>
        <dbReference type="ARBA" id="ARBA00023125"/>
    </source>
</evidence>
<organism evidence="15 16">
    <name type="scientific">Hellea balneolensis</name>
    <dbReference type="NCBI Taxonomy" id="287478"/>
    <lineage>
        <taxon>Bacteria</taxon>
        <taxon>Pseudomonadati</taxon>
        <taxon>Pseudomonadota</taxon>
        <taxon>Alphaproteobacteria</taxon>
        <taxon>Maricaulales</taxon>
        <taxon>Robiginitomaculaceae</taxon>
        <taxon>Hellea</taxon>
    </lineage>
</organism>
<comment type="domain">
    <text evidence="8">Domain I is involved in oligomerization and binding regulators, domain II is flexibile and of varying length in different bacteria, domain III forms the AAA+ region, while domain IV binds dsDNA.</text>
</comment>
<dbReference type="GO" id="GO:0003688">
    <property type="term" value="F:DNA replication origin binding"/>
    <property type="evidence" value="ECO:0007669"/>
    <property type="project" value="UniProtKB-UniRule"/>
</dbReference>
<dbReference type="InterPro" id="IPR013317">
    <property type="entry name" value="DnaA_dom"/>
</dbReference>
<feature type="region of interest" description="Disordered" evidence="12">
    <location>
        <begin position="1"/>
        <end position="35"/>
    </location>
</feature>
<comment type="similarity">
    <text evidence="1 8 11">Belongs to the DnaA family.</text>
</comment>
<evidence type="ECO:0000256" key="6">
    <source>
        <dbReference type="ARBA" id="ARBA00023121"/>
    </source>
</evidence>
<evidence type="ECO:0000256" key="11">
    <source>
        <dbReference type="RuleBase" id="RU004227"/>
    </source>
</evidence>
<keyword evidence="2 8" id="KW-0963">Cytoplasm</keyword>
<feature type="binding site" evidence="8">
    <location>
        <position position="222"/>
    </location>
    <ligand>
        <name>ATP</name>
        <dbReference type="ChEBI" id="CHEBI:30616"/>
    </ligand>
</feature>
<evidence type="ECO:0000256" key="8">
    <source>
        <dbReference type="HAMAP-Rule" id="MF_00377"/>
    </source>
</evidence>
<dbReference type="Pfam" id="PF11638">
    <property type="entry name" value="DnaA_N"/>
    <property type="match status" value="1"/>
</dbReference>
<comment type="caution">
    <text evidence="15">The sequence shown here is derived from an EMBL/GenBank/DDBJ whole genome shotgun (WGS) entry which is preliminary data.</text>
</comment>
<evidence type="ECO:0000256" key="2">
    <source>
        <dbReference type="ARBA" id="ARBA00022490"/>
    </source>
</evidence>
<dbReference type="CDD" id="cd06571">
    <property type="entry name" value="Bac_DnaA_C"/>
    <property type="match status" value="1"/>
</dbReference>
<dbReference type="PANTHER" id="PTHR30050">
    <property type="entry name" value="CHROMOSOMAL REPLICATION INITIATOR PROTEIN DNAA"/>
    <property type="match status" value="1"/>
</dbReference>
<comment type="function">
    <text evidence="8 10">Plays an essential role in the initiation and regulation of chromosomal replication. ATP-DnaA binds to the origin of replication (oriC) to initiate formation of the DNA replication initiation complex once per cell cycle. Binds the DnaA box (a 9 base pair repeat at the origin) and separates the double-stranded (ds)DNA. Forms a right-handed helical filament on oriC DNA; dsDNA binds to the exterior of the filament while single-stranded (ss)DNA is stabiized in the filament's interior. The ATP-DnaA-oriC complex binds and stabilizes one strand of the AT-rich DNA unwinding element (DUE), permitting loading of DNA polymerase. After initiation quickly degrades to an ADP-DnaA complex that is not apt for DNA replication. Binds acidic phospholipids.</text>
</comment>
<dbReference type="InterPro" id="IPR003593">
    <property type="entry name" value="AAA+_ATPase"/>
</dbReference>
<feature type="binding site" evidence="8">
    <location>
        <position position="223"/>
    </location>
    <ligand>
        <name>ATP</name>
        <dbReference type="ChEBI" id="CHEBI:30616"/>
    </ligand>
</feature>